<feature type="region of interest" description="Disordered" evidence="2">
    <location>
        <begin position="1"/>
        <end position="68"/>
    </location>
</feature>
<feature type="compositionally biased region" description="Acidic residues" evidence="2">
    <location>
        <begin position="45"/>
        <end position="59"/>
    </location>
</feature>
<dbReference type="STRING" id="36050.A0A1B8AEG1"/>
<evidence type="ECO:0008006" key="5">
    <source>
        <dbReference type="Google" id="ProtNLM"/>
    </source>
</evidence>
<evidence type="ECO:0000313" key="4">
    <source>
        <dbReference type="Proteomes" id="UP000091967"/>
    </source>
</evidence>
<protein>
    <recommendedName>
        <fullName evidence="5">Methyltransferase domain-containing protein</fullName>
    </recommendedName>
</protein>
<dbReference type="PANTHER" id="PTHR43591:SF10">
    <property type="entry name" value="ABC TRANSMEMBRANE TYPE-1 DOMAIN-CONTAINING PROTEIN-RELATED"/>
    <property type="match status" value="1"/>
</dbReference>
<evidence type="ECO:0000256" key="2">
    <source>
        <dbReference type="SAM" id="MobiDB-lite"/>
    </source>
</evidence>
<dbReference type="CDD" id="cd02440">
    <property type="entry name" value="AdoMet_MTases"/>
    <property type="match status" value="1"/>
</dbReference>
<feature type="compositionally biased region" description="Low complexity" evidence="2">
    <location>
        <begin position="1"/>
        <end position="25"/>
    </location>
</feature>
<dbReference type="EMBL" id="LYXU01000004">
    <property type="protein sequence ID" value="OBS18861.1"/>
    <property type="molecule type" value="Genomic_DNA"/>
</dbReference>
<name>A0A1B8AEG1_FUSPO</name>
<dbReference type="GO" id="GO:0008168">
    <property type="term" value="F:methyltransferase activity"/>
    <property type="evidence" value="ECO:0007669"/>
    <property type="project" value="TreeGrafter"/>
</dbReference>
<comment type="similarity">
    <text evidence="1">Belongs to the methyltransferase superfamily. LaeA methyltransferase family.</text>
</comment>
<dbReference type="PANTHER" id="PTHR43591">
    <property type="entry name" value="METHYLTRANSFERASE"/>
    <property type="match status" value="1"/>
</dbReference>
<comment type="caution">
    <text evidence="3">The sequence shown here is derived from an EMBL/GenBank/DDBJ whole genome shotgun (WGS) entry which is preliminary data.</text>
</comment>
<dbReference type="OrthoDB" id="2013972at2759"/>
<sequence length="369" mass="41878">MSDTPAAPASAPAPAASVSPSSEAAVPRRDVSPETPQVTQNDLIAADDEHDAADDDDADSALGSDAESSTASVSASILEYRRSQGRTYHSDKFTTNYFLPNDDQQLESVDLTHHYLMILLDDQLYLPPFDAEKLKKVLDVGTGTGIWAIEFADRYPTVEIVGTDLSPCQPEWVPPNVRFEIDDAAMNWTWDPNEFDFIHIRYLFGAIKDWTALFKEAYRCVIPGGWVQSAEADVEFRCDDGSIDLEPNLKMYKKLFEEGGKVLDTPFFVNDMQVQGFKDAGFEEIHTIDYKIPVGDWPKDSKLREVGKFVRACLENDIEGYTLMMWQDVLQWPRDEYQMFLLSIRKAIRNPKIHTYMKVRYVYGRKPSE</sequence>
<dbReference type="Proteomes" id="UP000091967">
    <property type="component" value="Unassembled WGS sequence"/>
</dbReference>
<evidence type="ECO:0000313" key="3">
    <source>
        <dbReference type="EMBL" id="OBS18861.1"/>
    </source>
</evidence>
<evidence type="ECO:0000256" key="1">
    <source>
        <dbReference type="ARBA" id="ARBA00038158"/>
    </source>
</evidence>
<dbReference type="SUPFAM" id="SSF53335">
    <property type="entry name" value="S-adenosyl-L-methionine-dependent methyltransferases"/>
    <property type="match status" value="1"/>
</dbReference>
<dbReference type="Pfam" id="PF13489">
    <property type="entry name" value="Methyltransf_23"/>
    <property type="match status" value="1"/>
</dbReference>
<keyword evidence="4" id="KW-1185">Reference proteome</keyword>
<gene>
    <name evidence="3" type="ORF">FPOA_10587</name>
</gene>
<reference evidence="3 4" key="1">
    <citation type="submission" date="2016-06" db="EMBL/GenBank/DDBJ databases">
        <title>Living apart together: crosstalk between the core and supernumerary genomes in a fungal plant pathogen.</title>
        <authorList>
            <person name="Vanheule A."/>
            <person name="Audenaert K."/>
            <person name="Warris S."/>
            <person name="Van De Geest H."/>
            <person name="Schijlen E."/>
            <person name="Hofte M."/>
            <person name="De Saeger S."/>
            <person name="Haesaert G."/>
            <person name="Waalwijk C."/>
            <person name="Van Der Lee T."/>
        </authorList>
    </citation>
    <scope>NUCLEOTIDE SEQUENCE [LARGE SCALE GENOMIC DNA]</scope>
    <source>
        <strain evidence="3 4">2516</strain>
    </source>
</reference>
<proteinExistence type="inferred from homology"/>
<accession>A0A1B8AEG1</accession>
<organism evidence="3 4">
    <name type="scientific">Fusarium poae</name>
    <dbReference type="NCBI Taxonomy" id="36050"/>
    <lineage>
        <taxon>Eukaryota</taxon>
        <taxon>Fungi</taxon>
        <taxon>Dikarya</taxon>
        <taxon>Ascomycota</taxon>
        <taxon>Pezizomycotina</taxon>
        <taxon>Sordariomycetes</taxon>
        <taxon>Hypocreomycetidae</taxon>
        <taxon>Hypocreales</taxon>
        <taxon>Nectriaceae</taxon>
        <taxon>Fusarium</taxon>
    </lineage>
</organism>
<dbReference type="InterPro" id="IPR029063">
    <property type="entry name" value="SAM-dependent_MTases_sf"/>
</dbReference>
<dbReference type="OMA" id="LTHHYLM"/>
<dbReference type="AlphaFoldDB" id="A0A1B8AEG1"/>
<dbReference type="Gene3D" id="3.40.50.150">
    <property type="entry name" value="Vaccinia Virus protein VP39"/>
    <property type="match status" value="1"/>
</dbReference>